<proteinExistence type="predicted"/>
<keyword evidence="2 8" id="KW-0808">Transferase</keyword>
<keyword evidence="3" id="KW-0812">Transmembrane</keyword>
<dbReference type="SUPFAM" id="SSF52540">
    <property type="entry name" value="P-loop containing nucleoside triphosphate hydrolases"/>
    <property type="match status" value="1"/>
</dbReference>
<evidence type="ECO:0000256" key="3">
    <source>
        <dbReference type="ARBA" id="ARBA00022692"/>
    </source>
</evidence>
<protein>
    <submittedName>
        <fullName evidence="8">Sulfotransferase family</fullName>
    </submittedName>
</protein>
<dbReference type="GO" id="GO:0016051">
    <property type="term" value="P:carbohydrate biosynthetic process"/>
    <property type="evidence" value="ECO:0007669"/>
    <property type="project" value="InterPro"/>
</dbReference>
<dbReference type="InterPro" id="IPR027417">
    <property type="entry name" value="P-loop_NTPase"/>
</dbReference>
<organism evidence="8 9">
    <name type="scientific">Desulfosporosinus orientis (strain ATCC 19365 / DSM 765 / NCIMB 8382 / VKM B-1628 / Singapore I)</name>
    <name type="common">Desulfotomaculum orientis</name>
    <dbReference type="NCBI Taxonomy" id="768706"/>
    <lineage>
        <taxon>Bacteria</taxon>
        <taxon>Bacillati</taxon>
        <taxon>Bacillota</taxon>
        <taxon>Clostridia</taxon>
        <taxon>Eubacteriales</taxon>
        <taxon>Desulfitobacteriaceae</taxon>
        <taxon>Desulfosporosinus</taxon>
    </lineage>
</organism>
<name>G7WJR5_DESOD</name>
<gene>
    <name evidence="8" type="ordered locus">Desor_5113</name>
</gene>
<evidence type="ECO:0000256" key="2">
    <source>
        <dbReference type="ARBA" id="ARBA00022679"/>
    </source>
</evidence>
<keyword evidence="6" id="KW-0472">Membrane</keyword>
<keyword evidence="9" id="KW-1185">Reference proteome</keyword>
<dbReference type="EMBL" id="CP003108">
    <property type="protein sequence ID" value="AET70502.1"/>
    <property type="molecule type" value="Genomic_DNA"/>
</dbReference>
<evidence type="ECO:0000256" key="4">
    <source>
        <dbReference type="ARBA" id="ARBA00022989"/>
    </source>
</evidence>
<dbReference type="HOGENOM" id="CLU_094945_2_0_9"/>
<dbReference type="GO" id="GO:0016020">
    <property type="term" value="C:membrane"/>
    <property type="evidence" value="ECO:0007669"/>
    <property type="project" value="InterPro"/>
</dbReference>
<evidence type="ECO:0000313" key="8">
    <source>
        <dbReference type="EMBL" id="AET70502.1"/>
    </source>
</evidence>
<dbReference type="AlphaFoldDB" id="G7WJR5"/>
<dbReference type="PANTHER" id="PTHR12137">
    <property type="entry name" value="CARBOHYDRATE SULFOTRANSFERASE"/>
    <property type="match status" value="1"/>
</dbReference>
<dbReference type="PATRIC" id="fig|768706.3.peg.5207"/>
<dbReference type="KEGG" id="dor:Desor_5113"/>
<sequence length="239" mass="29126">MNNFKLVIKNFVISVKNFIIFRRIEKREFIILCDKKLIYLVNSKVACSSIKKTFLKMEVEDNYNIHDFNWCKKNKLNEEDKSYYKFTFVRNPFDRLASCYESKYHKDKDIFDILHFDTYLMGILKNVKSFDEFVRKVIKIPDAFADRHFQSQYNLIFDRKGNCLVDYIGKYESISEEYKKIQQKYELEELPYFNKSNKKDWINYYTIETANLVYNRYKKDIEEFGYASDYNRLLEQLTN</sequence>
<keyword evidence="5" id="KW-0333">Golgi apparatus</keyword>
<keyword evidence="7" id="KW-0325">Glycoprotein</keyword>
<dbReference type="Pfam" id="PF03567">
    <property type="entry name" value="Sulfotransfer_2"/>
    <property type="match status" value="1"/>
</dbReference>
<evidence type="ECO:0000256" key="1">
    <source>
        <dbReference type="ARBA" id="ARBA00004323"/>
    </source>
</evidence>
<comment type="subcellular location">
    <subcellularLocation>
        <location evidence="1">Golgi apparatus membrane</location>
        <topology evidence="1">Single-pass type II membrane protein</topology>
    </subcellularLocation>
</comment>
<evidence type="ECO:0000256" key="7">
    <source>
        <dbReference type="ARBA" id="ARBA00023180"/>
    </source>
</evidence>
<evidence type="ECO:0000313" key="9">
    <source>
        <dbReference type="Proteomes" id="UP000006346"/>
    </source>
</evidence>
<reference evidence="9" key="1">
    <citation type="submission" date="2011-11" db="EMBL/GenBank/DDBJ databases">
        <title>Complete sequence of Desulfosporosinus orientis DSM 765.</title>
        <authorList>
            <person name="Lucas S."/>
            <person name="Han J."/>
            <person name="Lapidus A."/>
            <person name="Cheng J.-F."/>
            <person name="Goodwin L."/>
            <person name="Pitluck S."/>
            <person name="Peters L."/>
            <person name="Ovchinnikova G."/>
            <person name="Teshima H."/>
            <person name="Detter J.C."/>
            <person name="Han C."/>
            <person name="Tapia R."/>
            <person name="Land M."/>
            <person name="Hauser L."/>
            <person name="Kyrpides N."/>
            <person name="Ivanova N."/>
            <person name="Pagani I."/>
            <person name="Pester M."/>
            <person name="Spring S."/>
            <person name="Ollivier B."/>
            <person name="Rattei T."/>
            <person name="Klenk H.-P."/>
            <person name="Wagner M."/>
            <person name="Loy A."/>
            <person name="Woyke T."/>
        </authorList>
    </citation>
    <scope>NUCLEOTIDE SEQUENCE [LARGE SCALE GENOMIC DNA]</scope>
    <source>
        <strain evidence="9">ATCC 19365 / DSM 765 / NCIMB 8382 / VKM B-1628</strain>
    </source>
</reference>
<keyword evidence="4" id="KW-1133">Transmembrane helix</keyword>
<dbReference type="InterPro" id="IPR018011">
    <property type="entry name" value="Carb_sulfotrans_8-10"/>
</dbReference>
<accession>G7WJR5</accession>
<dbReference type="STRING" id="768706.Desor_5113"/>
<dbReference type="GO" id="GO:0008146">
    <property type="term" value="F:sulfotransferase activity"/>
    <property type="evidence" value="ECO:0007669"/>
    <property type="project" value="InterPro"/>
</dbReference>
<dbReference type="InterPro" id="IPR005331">
    <property type="entry name" value="Sulfotransferase"/>
</dbReference>
<dbReference type="OrthoDB" id="7736814at2"/>
<reference evidence="8 9" key="2">
    <citation type="journal article" date="2012" name="J. Bacteriol.">
        <title>Complete genome sequences of Desulfosporosinus orientis DSM765T, Desulfosporosinus youngiae DSM17734T, Desulfosporosinus meridiei DSM13257T, and Desulfosporosinus acidiphilus DSM22704T.</title>
        <authorList>
            <person name="Pester M."/>
            <person name="Brambilla E."/>
            <person name="Alazard D."/>
            <person name="Rattei T."/>
            <person name="Weinmaier T."/>
            <person name="Han J."/>
            <person name="Lucas S."/>
            <person name="Lapidus A."/>
            <person name="Cheng J.F."/>
            <person name="Goodwin L."/>
            <person name="Pitluck S."/>
            <person name="Peters L."/>
            <person name="Ovchinnikova G."/>
            <person name="Teshima H."/>
            <person name="Detter J.C."/>
            <person name="Han C.S."/>
            <person name="Tapia R."/>
            <person name="Land M.L."/>
            <person name="Hauser L."/>
            <person name="Kyrpides N.C."/>
            <person name="Ivanova N.N."/>
            <person name="Pagani I."/>
            <person name="Huntmann M."/>
            <person name="Wei C.L."/>
            <person name="Davenport K.W."/>
            <person name="Daligault H."/>
            <person name="Chain P.S."/>
            <person name="Chen A."/>
            <person name="Mavromatis K."/>
            <person name="Markowitz V."/>
            <person name="Szeto E."/>
            <person name="Mikhailova N."/>
            <person name="Pati A."/>
            <person name="Wagner M."/>
            <person name="Woyke T."/>
            <person name="Ollivier B."/>
            <person name="Klenk H.P."/>
            <person name="Spring S."/>
            <person name="Loy A."/>
        </authorList>
    </citation>
    <scope>NUCLEOTIDE SEQUENCE [LARGE SCALE GENOMIC DNA]</scope>
    <source>
        <strain evidence="9">ATCC 19365 / DSM 765 / NCIMB 8382 / VKM B-1628</strain>
    </source>
</reference>
<evidence type="ECO:0000256" key="6">
    <source>
        <dbReference type="ARBA" id="ARBA00023136"/>
    </source>
</evidence>
<evidence type="ECO:0000256" key="5">
    <source>
        <dbReference type="ARBA" id="ARBA00023034"/>
    </source>
</evidence>
<dbReference type="RefSeq" id="WP_014187306.1">
    <property type="nucleotide sequence ID" value="NC_016584.1"/>
</dbReference>
<dbReference type="Proteomes" id="UP000006346">
    <property type="component" value="Chromosome"/>
</dbReference>
<dbReference type="PANTHER" id="PTHR12137:SF54">
    <property type="entry name" value="CARBOHYDRATE SULFOTRANSFERASE"/>
    <property type="match status" value="1"/>
</dbReference>